<keyword evidence="5" id="KW-1185">Reference proteome</keyword>
<name>A0ABN7SJG7_OIKDI</name>
<dbReference type="PANTHER" id="PTHR46753">
    <property type="entry name" value="FYVE AND COILED-COIL DOMAIN-CONTAINING PROTEIN 1"/>
    <property type="match status" value="1"/>
</dbReference>
<sequence length="689" mass="77902">MTDGRSFTPGLPGNVPRLFLDISKSAAQLIQYSRSSQIPLTDECPSIHVFCAKLEYLLLFGLKPVGGIFNKKPAVEYFSFLRQVTKQSKQLIDGLRYINLKKSLQTDLGRGRGLLRYYLSQNCLADLLQTIITDKKSIDDFFTTGALIRHPGLVQVVECIYALYNIQFAFIPVNQNCDLDINWPNTAAKLLVYGPSSSSPPIDSVVTPPINSSDEKVKKWLSSGIGTESEKSTANGRSFRHNESHDEDETLNDDQRTQEYEEKQEVMARVISELENRNADLEEQLNISKSENRIKKHKRTRRVAELNDSNVGSLNLSRSFRRNLRSCSTPYSNRSLVFPEPAHQPKSFADELLELEALEENVHPTIAVPLSPNNKRGEILFRSAIGLEFETMSNLSEGSDKNSSSRVPSSKTSPDKVSLHSGIEPLSSTTQHSFGDPIISDTVNKSLVDSYKSQLERSEEQKIEMKIEFEAKIRVAILDLGIRIISEEKCRTEEECCRLRDENDVYRNRVKELSEFHTQHSPSTGEALIREVELLAGRVETLKGELTTEKSKNAELELSISYLASEKTTIATQTIEKGVNIDEMEKSLQKYNTETSELSERIATIDDEYGRKLREKDLEKEQLEARISELEEKVTCLDLDLNMKTRQCKEVQEDLAKHLAESQNRPSIDELSTIQIKTARMSPELPKSA</sequence>
<gene>
    <name evidence="4" type="ORF">OKIOD_LOCUS7066</name>
</gene>
<dbReference type="PROSITE" id="PS50826">
    <property type="entry name" value="RUN"/>
    <property type="match status" value="1"/>
</dbReference>
<evidence type="ECO:0000313" key="5">
    <source>
        <dbReference type="Proteomes" id="UP001158576"/>
    </source>
</evidence>
<dbReference type="Proteomes" id="UP001158576">
    <property type="component" value="Chromosome XSR"/>
</dbReference>
<dbReference type="Pfam" id="PF02759">
    <property type="entry name" value="RUN"/>
    <property type="match status" value="1"/>
</dbReference>
<feature type="domain" description="RUN" evidence="3">
    <location>
        <begin position="41"/>
        <end position="175"/>
    </location>
</feature>
<reference evidence="4 5" key="1">
    <citation type="submission" date="2021-04" db="EMBL/GenBank/DDBJ databases">
        <authorList>
            <person name="Bliznina A."/>
        </authorList>
    </citation>
    <scope>NUCLEOTIDE SEQUENCE [LARGE SCALE GENOMIC DNA]</scope>
</reference>
<evidence type="ECO:0000256" key="2">
    <source>
        <dbReference type="SAM" id="MobiDB-lite"/>
    </source>
</evidence>
<dbReference type="InterPro" id="IPR037213">
    <property type="entry name" value="Run_dom_sf"/>
</dbReference>
<dbReference type="InterPro" id="IPR004012">
    <property type="entry name" value="Run_dom"/>
</dbReference>
<organism evidence="4 5">
    <name type="scientific">Oikopleura dioica</name>
    <name type="common">Tunicate</name>
    <dbReference type="NCBI Taxonomy" id="34765"/>
    <lineage>
        <taxon>Eukaryota</taxon>
        <taxon>Metazoa</taxon>
        <taxon>Chordata</taxon>
        <taxon>Tunicata</taxon>
        <taxon>Appendicularia</taxon>
        <taxon>Copelata</taxon>
        <taxon>Oikopleuridae</taxon>
        <taxon>Oikopleura</taxon>
    </lineage>
</organism>
<feature type="region of interest" description="Disordered" evidence="2">
    <location>
        <begin position="394"/>
        <end position="437"/>
    </location>
</feature>
<dbReference type="CDD" id="cd17682">
    <property type="entry name" value="RUN_RUFY4_like"/>
    <property type="match status" value="1"/>
</dbReference>
<evidence type="ECO:0000313" key="4">
    <source>
        <dbReference type="EMBL" id="CAG5098263.1"/>
    </source>
</evidence>
<feature type="compositionally biased region" description="Low complexity" evidence="2">
    <location>
        <begin position="401"/>
        <end position="412"/>
    </location>
</feature>
<dbReference type="SUPFAM" id="SSF140741">
    <property type="entry name" value="RUN domain-like"/>
    <property type="match status" value="1"/>
</dbReference>
<dbReference type="PANTHER" id="PTHR46753:SF2">
    <property type="entry name" value="FYVE AND COILED-COIL DOMAIN-CONTAINING PROTEIN 1"/>
    <property type="match status" value="1"/>
</dbReference>
<keyword evidence="1" id="KW-0175">Coiled coil</keyword>
<feature type="region of interest" description="Disordered" evidence="2">
    <location>
        <begin position="217"/>
        <end position="255"/>
    </location>
</feature>
<dbReference type="EMBL" id="OU015569">
    <property type="protein sequence ID" value="CAG5098263.1"/>
    <property type="molecule type" value="Genomic_DNA"/>
</dbReference>
<evidence type="ECO:0000259" key="3">
    <source>
        <dbReference type="PROSITE" id="PS50826"/>
    </source>
</evidence>
<dbReference type="Gene3D" id="1.20.58.900">
    <property type="match status" value="1"/>
</dbReference>
<protein>
    <submittedName>
        <fullName evidence="4">Oidioi.mRNA.OKI2018_I69.XSR.g15508.t2.cds</fullName>
    </submittedName>
</protein>
<proteinExistence type="predicted"/>
<accession>A0ABN7SJG7</accession>
<feature type="coiled-coil region" evidence="1">
    <location>
        <begin position="257"/>
        <end position="307"/>
    </location>
</feature>
<feature type="coiled-coil region" evidence="1">
    <location>
        <begin position="581"/>
        <end position="661"/>
    </location>
</feature>
<evidence type="ECO:0000256" key="1">
    <source>
        <dbReference type="SAM" id="Coils"/>
    </source>
</evidence>